<gene>
    <name evidence="1" type="ORF">DY000_02025501</name>
</gene>
<reference evidence="1 2" key="1">
    <citation type="journal article" date="2020" name="BMC Genomics">
        <title>Intraspecific diversification of the crop wild relative Brassica cretica Lam. using demographic model selection.</title>
        <authorList>
            <person name="Kioukis A."/>
            <person name="Michalopoulou V.A."/>
            <person name="Briers L."/>
            <person name="Pirintsos S."/>
            <person name="Studholme D.J."/>
            <person name="Pavlidis P."/>
            <person name="Sarris P.F."/>
        </authorList>
    </citation>
    <scope>NUCLEOTIDE SEQUENCE [LARGE SCALE GENOMIC DNA]</scope>
    <source>
        <strain evidence="2">cv. PFS-1207/04</strain>
    </source>
</reference>
<proteinExistence type="predicted"/>
<protein>
    <submittedName>
        <fullName evidence="1">Uncharacterized protein</fullName>
    </submittedName>
</protein>
<evidence type="ECO:0000313" key="2">
    <source>
        <dbReference type="Proteomes" id="UP000266723"/>
    </source>
</evidence>
<dbReference type="Proteomes" id="UP000266723">
    <property type="component" value="Unassembled WGS sequence"/>
</dbReference>
<comment type="caution">
    <text evidence="1">The sequence shown here is derived from an EMBL/GenBank/DDBJ whole genome shotgun (WGS) entry which is preliminary data.</text>
</comment>
<name>A0ABQ7EI58_BRACR</name>
<accession>A0ABQ7EI58</accession>
<dbReference type="EMBL" id="QGKV02000299">
    <property type="protein sequence ID" value="KAF3596928.1"/>
    <property type="molecule type" value="Genomic_DNA"/>
</dbReference>
<evidence type="ECO:0000313" key="1">
    <source>
        <dbReference type="EMBL" id="KAF3596928.1"/>
    </source>
</evidence>
<sequence>MGKSSPPPPWRYYQSLPLDMLESLDCKEPSSVRFYPLPARDCGEGALEFKEWEAGQNGNISEPVPSTLQTPAIEMPSLMIYCNTDASWKSDTKLAGLGWIFTDNEGQ</sequence>
<organism evidence="1 2">
    <name type="scientific">Brassica cretica</name>
    <name type="common">Mustard</name>
    <dbReference type="NCBI Taxonomy" id="69181"/>
    <lineage>
        <taxon>Eukaryota</taxon>
        <taxon>Viridiplantae</taxon>
        <taxon>Streptophyta</taxon>
        <taxon>Embryophyta</taxon>
        <taxon>Tracheophyta</taxon>
        <taxon>Spermatophyta</taxon>
        <taxon>Magnoliopsida</taxon>
        <taxon>eudicotyledons</taxon>
        <taxon>Gunneridae</taxon>
        <taxon>Pentapetalae</taxon>
        <taxon>rosids</taxon>
        <taxon>malvids</taxon>
        <taxon>Brassicales</taxon>
        <taxon>Brassicaceae</taxon>
        <taxon>Brassiceae</taxon>
        <taxon>Brassica</taxon>
    </lineage>
</organism>
<keyword evidence="2" id="KW-1185">Reference proteome</keyword>